<dbReference type="AlphaFoldDB" id="A0A699GZU8"/>
<organism evidence="1">
    <name type="scientific">Tanacetum cinerariifolium</name>
    <name type="common">Dalmatian daisy</name>
    <name type="synonym">Chrysanthemum cinerariifolium</name>
    <dbReference type="NCBI Taxonomy" id="118510"/>
    <lineage>
        <taxon>Eukaryota</taxon>
        <taxon>Viridiplantae</taxon>
        <taxon>Streptophyta</taxon>
        <taxon>Embryophyta</taxon>
        <taxon>Tracheophyta</taxon>
        <taxon>Spermatophyta</taxon>
        <taxon>Magnoliopsida</taxon>
        <taxon>eudicotyledons</taxon>
        <taxon>Gunneridae</taxon>
        <taxon>Pentapetalae</taxon>
        <taxon>asterids</taxon>
        <taxon>campanulids</taxon>
        <taxon>Asterales</taxon>
        <taxon>Asteraceae</taxon>
        <taxon>Asteroideae</taxon>
        <taxon>Anthemideae</taxon>
        <taxon>Anthemidinae</taxon>
        <taxon>Tanacetum</taxon>
    </lineage>
</organism>
<reference evidence="1" key="1">
    <citation type="journal article" date="2019" name="Sci. Rep.">
        <title>Draft genome of Tanacetum cinerariifolium, the natural source of mosquito coil.</title>
        <authorList>
            <person name="Yamashiro T."/>
            <person name="Shiraishi A."/>
            <person name="Satake H."/>
            <person name="Nakayama K."/>
        </authorList>
    </citation>
    <scope>NUCLEOTIDE SEQUENCE</scope>
</reference>
<protein>
    <submittedName>
        <fullName evidence="1">Uncharacterized protein</fullName>
    </submittedName>
</protein>
<sequence>HRILAGKKTSQRLWMFKVKEEQDDNKSLERYIYTSQKREFSASWAGRKPRVQIEGNFVRTDSSTEASVDDMLVAGSDMAEFNKPKCDVHQVGDEREVKVLRSFNWPPSELI</sequence>
<feature type="non-terminal residue" evidence="1">
    <location>
        <position position="1"/>
    </location>
</feature>
<gene>
    <name evidence="1" type="ORF">Tci_267519</name>
</gene>
<accession>A0A699GZU8</accession>
<dbReference type="EMBL" id="BKCJ010082118">
    <property type="protein sequence ID" value="GEW95543.1"/>
    <property type="molecule type" value="Genomic_DNA"/>
</dbReference>
<name>A0A699GZU8_TANCI</name>
<comment type="caution">
    <text evidence="1">The sequence shown here is derived from an EMBL/GenBank/DDBJ whole genome shotgun (WGS) entry which is preliminary data.</text>
</comment>
<evidence type="ECO:0000313" key="1">
    <source>
        <dbReference type="EMBL" id="GEW95543.1"/>
    </source>
</evidence>
<proteinExistence type="predicted"/>